<keyword evidence="2" id="KW-1185">Reference proteome</keyword>
<protein>
    <submittedName>
        <fullName evidence="1">DUF309 domain-containing protein</fullName>
    </submittedName>
</protein>
<dbReference type="Pfam" id="PF03745">
    <property type="entry name" value="DUF309"/>
    <property type="match status" value="1"/>
</dbReference>
<dbReference type="PANTHER" id="PTHR34796:SF1">
    <property type="entry name" value="EXPRESSED PROTEIN"/>
    <property type="match status" value="1"/>
</dbReference>
<organism evidence="1 2">
    <name type="scientific">Bacillus songklensis</name>
    <dbReference type="NCBI Taxonomy" id="1069116"/>
    <lineage>
        <taxon>Bacteria</taxon>
        <taxon>Bacillati</taxon>
        <taxon>Bacillota</taxon>
        <taxon>Bacilli</taxon>
        <taxon>Bacillales</taxon>
        <taxon>Bacillaceae</taxon>
        <taxon>Bacillus</taxon>
    </lineage>
</organism>
<dbReference type="PANTHER" id="PTHR34796">
    <property type="entry name" value="EXPRESSED PROTEIN"/>
    <property type="match status" value="1"/>
</dbReference>
<evidence type="ECO:0000313" key="1">
    <source>
        <dbReference type="EMBL" id="MFC3882778.1"/>
    </source>
</evidence>
<dbReference type="EMBL" id="JBHRZT010000020">
    <property type="protein sequence ID" value="MFC3882778.1"/>
    <property type="molecule type" value="Genomic_DNA"/>
</dbReference>
<reference evidence="2" key="1">
    <citation type="journal article" date="2019" name="Int. J. Syst. Evol. Microbiol.">
        <title>The Global Catalogue of Microorganisms (GCM) 10K type strain sequencing project: providing services to taxonomists for standard genome sequencing and annotation.</title>
        <authorList>
            <consortium name="The Broad Institute Genomics Platform"/>
            <consortium name="The Broad Institute Genome Sequencing Center for Infectious Disease"/>
            <person name="Wu L."/>
            <person name="Ma J."/>
        </authorList>
    </citation>
    <scope>NUCLEOTIDE SEQUENCE [LARGE SCALE GENOMIC DNA]</scope>
    <source>
        <strain evidence="2">CCUG 61889</strain>
    </source>
</reference>
<gene>
    <name evidence="1" type="ORF">ACFOU2_04385</name>
</gene>
<dbReference type="SUPFAM" id="SSF140663">
    <property type="entry name" value="TTHA0068-like"/>
    <property type="match status" value="1"/>
</dbReference>
<accession>A0ABV8AXU1</accession>
<dbReference type="RefSeq" id="WP_377912557.1">
    <property type="nucleotide sequence ID" value="NZ_JBHRZT010000020.1"/>
</dbReference>
<dbReference type="InterPro" id="IPR005500">
    <property type="entry name" value="DUF309"/>
</dbReference>
<dbReference type="InterPro" id="IPR023203">
    <property type="entry name" value="TTHA0068_sf"/>
</dbReference>
<name>A0ABV8AXU1_9BACI</name>
<evidence type="ECO:0000313" key="2">
    <source>
        <dbReference type="Proteomes" id="UP001595752"/>
    </source>
</evidence>
<proteinExistence type="predicted"/>
<dbReference type="Gene3D" id="1.10.3450.10">
    <property type="entry name" value="TTHA0068-like"/>
    <property type="match status" value="1"/>
</dbReference>
<dbReference type="Proteomes" id="UP001595752">
    <property type="component" value="Unassembled WGS sequence"/>
</dbReference>
<comment type="caution">
    <text evidence="1">The sequence shown here is derived from an EMBL/GenBank/DDBJ whole genome shotgun (WGS) entry which is preliminary data.</text>
</comment>
<sequence>MNYPIAYVDYLVHFHGDRDYFECHELLEEHWKSEELDTRKHIWVGLIQIAVSLYHQRRENYNGAYRMMNSAIRIVSNEKAEVQKLGLDYDALLKLLHKRAEEMKQQKKYESLYLPINDPSLTTVCIERSNEKGITWWSESDLNNISLVHRHTLRDRTSVIAEREKNLRYKQNSRQ</sequence>